<sequence>MVGELDPATDSGWPRLTRAPWCACLDHRVIFVRIEWLILVALTVMLAIGTAIEPMWWTSECQLGLLPTELISDWDDCTTSTYAFYGAGLLVPLALPVALCAIPILAPRRLVAWGVAATLVALIVIAILLGDRPFPGDGLPLAFVGYCLPSVFVAILLAWFHRCLDGTGLTT</sequence>
<feature type="transmembrane region" description="Helical" evidence="1">
    <location>
        <begin position="110"/>
        <end position="129"/>
    </location>
</feature>
<keyword evidence="1" id="KW-0472">Membrane</keyword>
<organism evidence="2 3">
    <name type="scientific">Rhodococcus hoagii</name>
    <name type="common">Corynebacterium equii</name>
    <dbReference type="NCBI Taxonomy" id="43767"/>
    <lineage>
        <taxon>Bacteria</taxon>
        <taxon>Bacillati</taxon>
        <taxon>Actinomycetota</taxon>
        <taxon>Actinomycetes</taxon>
        <taxon>Mycobacteriales</taxon>
        <taxon>Nocardiaceae</taxon>
        <taxon>Prescottella</taxon>
    </lineage>
</organism>
<feature type="transmembrane region" description="Helical" evidence="1">
    <location>
        <begin position="141"/>
        <end position="160"/>
    </location>
</feature>
<dbReference type="Proteomes" id="UP000193518">
    <property type="component" value="Unassembled WGS sequence"/>
</dbReference>
<comment type="caution">
    <text evidence="2">The sequence shown here is derived from an EMBL/GenBank/DDBJ whole genome shotgun (WGS) entry which is preliminary data.</text>
</comment>
<dbReference type="AlphaFoldDB" id="A0AAE5ISP6"/>
<dbReference type="EMBL" id="LWIC01000004">
    <property type="protein sequence ID" value="ORM27119.1"/>
    <property type="molecule type" value="Genomic_DNA"/>
</dbReference>
<protein>
    <submittedName>
        <fullName evidence="2">Uncharacterized protein</fullName>
    </submittedName>
</protein>
<keyword evidence="1" id="KW-0812">Transmembrane</keyword>
<reference evidence="2 3" key="1">
    <citation type="journal article" date="2016" name="Genome Biol. Evol.">
        <title>Pangenome and Phylogenomic Analysis of the Pathogenic Actinobacterium Rhodococcus equi.</title>
        <authorList>
            <person name="Anastasi E."/>
            <person name="MacArthur I."/>
            <person name="Scortti M."/>
            <person name="Alvarez S."/>
            <person name="Giguere S."/>
            <person name="Vazquez-Boland J.A."/>
        </authorList>
    </citation>
    <scope>NUCLEOTIDE SEQUENCE [LARGE SCALE GENOMIC DNA]</scope>
    <source>
        <strain evidence="2 3">PAM1271</strain>
    </source>
</reference>
<name>A0AAE5ISP6_RHOHA</name>
<accession>A0AAE5ISP6</accession>
<evidence type="ECO:0000313" key="2">
    <source>
        <dbReference type="EMBL" id="ORM27119.1"/>
    </source>
</evidence>
<feature type="transmembrane region" description="Helical" evidence="1">
    <location>
        <begin position="82"/>
        <end position="105"/>
    </location>
</feature>
<keyword evidence="1" id="KW-1133">Transmembrane helix</keyword>
<evidence type="ECO:0000256" key="1">
    <source>
        <dbReference type="SAM" id="Phobius"/>
    </source>
</evidence>
<feature type="transmembrane region" description="Helical" evidence="1">
    <location>
        <begin position="36"/>
        <end position="57"/>
    </location>
</feature>
<evidence type="ECO:0000313" key="3">
    <source>
        <dbReference type="Proteomes" id="UP000193518"/>
    </source>
</evidence>
<gene>
    <name evidence="2" type="ORF">A5N68_11545</name>
</gene>
<proteinExistence type="predicted"/>